<reference evidence="3 4" key="1">
    <citation type="submission" date="2016-01" db="EMBL/GenBank/DDBJ databases">
        <title>Isolation and characterization of bacteriophages from East Africa Rift Valley soda lakes.</title>
        <authorList>
            <person name="van Zyl L.J."/>
            <person name="Nemavhulani S."/>
            <person name="Cowan D.A."/>
            <person name="Trindade M.I."/>
        </authorList>
    </citation>
    <scope>NUCLEOTIDE SEQUENCE [LARGE SCALE GENOMIC DNA]</scope>
</reference>
<feature type="compositionally biased region" description="Polar residues" evidence="2">
    <location>
        <begin position="1350"/>
        <end position="1364"/>
    </location>
</feature>
<dbReference type="Gene3D" id="2.60.120.260">
    <property type="entry name" value="Galactose-binding domain-like"/>
    <property type="match status" value="1"/>
</dbReference>
<evidence type="ECO:0000256" key="2">
    <source>
        <dbReference type="SAM" id="MobiDB-lite"/>
    </source>
</evidence>
<keyword evidence="1" id="KW-0175">Coiled coil</keyword>
<feature type="coiled-coil region" evidence="1">
    <location>
        <begin position="571"/>
        <end position="605"/>
    </location>
</feature>
<dbReference type="KEGG" id="vg:28799492"/>
<name>A0A142F1F0_9CAUD</name>
<sequence length="1511" mass="167232">MSEFNSWDFKSPLSPMRFQSQLGKETKRLYGESKNIVRLSLARVVKVNYKYNTVDVVTTLHKDSTSKTPSDNGKYSARLPVSFGGRTPDGKVYGSTTLVTVGSLVLIGFLEGNKDYPIVLNIYGESDNQSQLTRTTYTSGDESNEEIQKELWQLFNLYPSMTYRNVDGHGNQEITFSGKTFLYITDSDQENEYVQDAEFDYEHLPSARYANGDLIEPKSPDSPTLLYVHQGVYGDHRVTFFIKSDGTVRVGSRHLDGEGITYQELNTDGSYNITQKHDTVNPEELSEKFSTMSMDDEGNITLKSLNHSLEIRNDGAFLNGRPLGAVGEQQLRDLERGILDNRTSINVLDGQIELKASRTEVDSLTEIVMEQEASLIVAFNEIATRVSRAEFETLAKGSPNLLHNTSFTDTLIAYGEGTTLQVRQRDVNELEVRRAGGTEKWGVYIGQRFPMYLTKGNKYTLSFEGYFGNISEVNMLYIVTSEGLAQKLPDLQVQESTGLIDDYPKYVTTFTSEETYEDTAYLLFAVDSVESDQFTIRKVQLESGDRATEWYPSYRDFAVVNLYETQIRQLADEISLTARSLERQIDDVNGEIDEAIARINEAELKITPEAIVSTVRSSTAYMDDFLHAREYVDTMIGEVNSSISGISNSLNDLDNFINGAFHDGIISEAEAQAIAKYINMLQNEKSNIDAKYQAIIEKEELFGSMKTSLENAKSAYNTAHNDLINTINNAISDGHVTPEESANVDSAFATYRLRLAILSDMFEEAINWIGSVKAQRAEDNAKNHANGLHQQTQSEIEQLSDQINLRVTEETYNSGIQSARDYAEGLFNPISQDLTELAGSLNDLDEYINGAFHNGVISEAEAKAIAKYINTLDGEKKDIDARYQEIINNPDLPDPVRTELQSAKSGFNTSHTNLISAINTAIADGRTTVEEAIHVDTMFTAYNNTLQNLTRWFEEAANEIGNAKAQRAEQRAKEYTDEELGIVSERVRQAELKITPEAITSTVRSSTEYMNDLGEKVGVNEVISRINQTAEEIQIEANKIRITGDTYIEEGALRWDYSQGGILQLGGVDNQNGVLEVYNSDGELIADLDGDRGGFSKLTIADLEVTENFIAPDVVKEQADDVEYRVRGTQGSDDNAGNTGSWNDALYSLQEAINRLPKIINGNVDIIFSGLYDITENNVIIQGFSGGGTLTIDFRGNTFRGRLRVLSCNVRIVIRDGTVISSNASHPSVIDNESSTYVNVSDIEINGRGNSAGVRTWRNGVSYLANMEVKNVESAYLTQTVGRTYHSNTIGHGSNYGIRATSGGIVHLTGQGPTGGTSNGDVSSTGTALVLGSFSSSSGGGSTPPPPPVTEQTRTWTNSSSGQWRENFGGQWGGASSSNSVYQGKWGQWGLYKGCWFFGTGMRNELQGATIKRVRIRPRRASTGGFSSGVGIVFRMHSHSSRPSGEPNMSNTSHTVNFSRGERKWVTLPSSFHSLFSNGNWYGVGIYTTNTSDSRYAIMEPSIEVEVTYEK</sequence>
<proteinExistence type="predicted"/>
<dbReference type="GeneID" id="28799492"/>
<dbReference type="RefSeq" id="YP_009275297.1">
    <property type="nucleotide sequence ID" value="NC_030925.1"/>
</dbReference>
<dbReference type="EMBL" id="KU640380">
    <property type="protein sequence ID" value="AMQ66607.1"/>
    <property type="molecule type" value="Genomic_DNA"/>
</dbReference>
<dbReference type="Proteomes" id="UP000201588">
    <property type="component" value="Segment"/>
</dbReference>
<accession>A0A142F1F0</accession>
<feature type="region of interest" description="Disordered" evidence="2">
    <location>
        <begin position="1333"/>
        <end position="1370"/>
    </location>
</feature>
<organism evidence="3 4">
    <name type="scientific">Bacillus phage Shbh1</name>
    <dbReference type="NCBI Taxonomy" id="1796992"/>
    <lineage>
        <taxon>Viruses</taxon>
        <taxon>Duplodnaviria</taxon>
        <taxon>Heunggongvirae</taxon>
        <taxon>Uroviricota</taxon>
        <taxon>Caudoviricetes</taxon>
        <taxon>Herelleviridae</taxon>
        <taxon>Bastillevirinae</taxon>
        <taxon>Shalavirus</taxon>
        <taxon>Shalavirus Shbh1</taxon>
    </lineage>
</organism>
<evidence type="ECO:0000313" key="4">
    <source>
        <dbReference type="Proteomes" id="UP000201588"/>
    </source>
</evidence>
<keyword evidence="4" id="KW-1185">Reference proteome</keyword>
<evidence type="ECO:0000313" key="3">
    <source>
        <dbReference type="EMBL" id="AMQ66607.1"/>
    </source>
</evidence>
<evidence type="ECO:0000256" key="1">
    <source>
        <dbReference type="SAM" id="Coils"/>
    </source>
</evidence>
<protein>
    <submittedName>
        <fullName evidence="3">Putative tail fiber protein</fullName>
    </submittedName>
</protein>